<dbReference type="GO" id="GO:0015095">
    <property type="term" value="F:magnesium ion transmembrane transporter activity"/>
    <property type="evidence" value="ECO:0007669"/>
    <property type="project" value="UniProtKB-UniRule"/>
</dbReference>
<feature type="transmembrane region" description="Helical" evidence="9">
    <location>
        <begin position="294"/>
        <end position="314"/>
    </location>
</feature>
<keyword evidence="6 9" id="KW-1133">Transmembrane helix</keyword>
<dbReference type="NCBIfam" id="TIGR00400">
    <property type="entry name" value="mgtE"/>
    <property type="match status" value="1"/>
</dbReference>
<dbReference type="RefSeq" id="WP_011526444.1">
    <property type="nucleotide sequence ID" value="NC_008011.1"/>
</dbReference>
<dbReference type="Gene3D" id="1.25.60.10">
    <property type="entry name" value="MgtE N-terminal domain-like"/>
    <property type="match status" value="1"/>
</dbReference>
<dbReference type="InterPro" id="IPR006668">
    <property type="entry name" value="Mg_transptr_MgtE_intracell_dom"/>
</dbReference>
<gene>
    <name evidence="11" type="primary">mgtE</name>
    <name evidence="11" type="ordered locus">LI0359</name>
</gene>
<comment type="subunit">
    <text evidence="9">Homodimer.</text>
</comment>
<name>Q1MRG1_LAWIP</name>
<dbReference type="InterPro" id="IPR000644">
    <property type="entry name" value="CBS_dom"/>
</dbReference>
<dbReference type="Pfam" id="PF01769">
    <property type="entry name" value="MgtE"/>
    <property type="match status" value="1"/>
</dbReference>
<comment type="similarity">
    <text evidence="2 9">Belongs to the SLC41A transporter family.</text>
</comment>
<comment type="caution">
    <text evidence="9">Lacks conserved residue(s) required for the propagation of feature annotation.</text>
</comment>
<keyword evidence="7 9" id="KW-0472">Membrane</keyword>
<keyword evidence="3 9" id="KW-0813">Transport</keyword>
<dbReference type="eggNOG" id="COG2239">
    <property type="taxonomic scope" value="Bacteria"/>
</dbReference>
<keyword evidence="9" id="KW-1003">Cell membrane</keyword>
<evidence type="ECO:0000259" key="10">
    <source>
        <dbReference type="PROSITE" id="PS51371"/>
    </source>
</evidence>
<dbReference type="GO" id="GO:0046872">
    <property type="term" value="F:metal ion binding"/>
    <property type="evidence" value="ECO:0007669"/>
    <property type="project" value="UniProtKB-KW"/>
</dbReference>
<dbReference type="PANTHER" id="PTHR43773:SF1">
    <property type="entry name" value="MAGNESIUM TRANSPORTER MGTE"/>
    <property type="match status" value="1"/>
</dbReference>
<keyword evidence="4 9" id="KW-0812">Transmembrane</keyword>
<dbReference type="CDD" id="cd04606">
    <property type="entry name" value="CBS_pair_Mg_transporter"/>
    <property type="match status" value="1"/>
</dbReference>
<dbReference type="Pfam" id="PF03448">
    <property type="entry name" value="MgtE_N"/>
    <property type="match status" value="1"/>
</dbReference>
<dbReference type="Gene3D" id="1.10.357.20">
    <property type="entry name" value="SLC41 divalent cation transporters, integral membrane domain"/>
    <property type="match status" value="1"/>
</dbReference>
<dbReference type="KEGG" id="lip:LI0359"/>
<evidence type="ECO:0000256" key="1">
    <source>
        <dbReference type="ARBA" id="ARBA00004141"/>
    </source>
</evidence>
<evidence type="ECO:0000256" key="4">
    <source>
        <dbReference type="ARBA" id="ARBA00022692"/>
    </source>
</evidence>
<feature type="transmembrane region" description="Helical" evidence="9">
    <location>
        <begin position="370"/>
        <end position="389"/>
    </location>
</feature>
<dbReference type="HOGENOM" id="CLU_037408_1_1_7"/>
<evidence type="ECO:0000256" key="9">
    <source>
        <dbReference type="RuleBase" id="RU362011"/>
    </source>
</evidence>
<feature type="transmembrane region" description="Helical" evidence="9">
    <location>
        <begin position="433"/>
        <end position="456"/>
    </location>
</feature>
<sequence length="457" mass="50548">MKLSHKIRPHSLTRENISRLTDYTAVAISLNHLKNNKDFIHPADIAEYLETLSTEKQLSLVQNLPVEEAAEALAELSEDVAGDILEHLDPADAAKIISEMSPDDATDVLDEIDKEHRDALLDNLVEKDAEELRKLLSFDPNTAGGIMNTEVSMFKQDITVDEAITQIRTTIEYKEIIYYAYVIDEESRLVGVLSLRDLMLLKPGTVLQHALKHQDLIVAYYDTDKHDVAKEISHYNLMAIPVIDYEGHLLGVATYDDIIDIIQDEASSDLLGMVGAGQDETVDTPWYVSVFMRLPWLIVNMLTSALSAFVVYLFEGSIAHMAILAVLMPMVANQAGNTGQQALAVMIRQLATERFEVKRAWLAVFREGKIGITSGLIMGLFVSVIVMWMTQNVVLGCVMGGALMTDMVAGSLAGGAIPLFFRYIGRDPAQASSIFLTAITDSFGFFIFLGLATLFLL</sequence>
<evidence type="ECO:0000313" key="11">
    <source>
        <dbReference type="EMBL" id="CAJ54415.1"/>
    </source>
</evidence>
<dbReference type="EMBL" id="AM180252">
    <property type="protein sequence ID" value="CAJ54415.1"/>
    <property type="molecule type" value="Genomic_DNA"/>
</dbReference>
<evidence type="ECO:0000313" key="12">
    <source>
        <dbReference type="Proteomes" id="UP000002430"/>
    </source>
</evidence>
<feature type="transmembrane region" description="Helical" evidence="9">
    <location>
        <begin position="401"/>
        <end position="421"/>
    </location>
</feature>
<evidence type="ECO:0000256" key="2">
    <source>
        <dbReference type="ARBA" id="ARBA00009749"/>
    </source>
</evidence>
<organism evidence="11 12">
    <name type="scientific">Lawsonia intracellularis (strain PHE/MN1-00)</name>
    <dbReference type="NCBI Taxonomy" id="363253"/>
    <lineage>
        <taxon>Bacteria</taxon>
        <taxon>Pseudomonadati</taxon>
        <taxon>Thermodesulfobacteriota</taxon>
        <taxon>Desulfovibrionia</taxon>
        <taxon>Desulfovibrionales</taxon>
        <taxon>Desulfovibrionaceae</taxon>
        <taxon>Lawsonia</taxon>
    </lineage>
</organism>
<dbReference type="Proteomes" id="UP000002430">
    <property type="component" value="Chromosome"/>
</dbReference>
<feature type="domain" description="CBS" evidence="10">
    <location>
        <begin position="212"/>
        <end position="268"/>
    </location>
</feature>
<dbReference type="PROSITE" id="PS51371">
    <property type="entry name" value="CBS"/>
    <property type="match status" value="2"/>
</dbReference>
<evidence type="ECO:0000256" key="3">
    <source>
        <dbReference type="ARBA" id="ARBA00022448"/>
    </source>
</evidence>
<dbReference type="SUPFAM" id="SSF161093">
    <property type="entry name" value="MgtE membrane domain-like"/>
    <property type="match status" value="1"/>
</dbReference>
<protein>
    <recommendedName>
        <fullName evidence="9">Magnesium transporter MgtE</fullName>
    </recommendedName>
</protein>
<evidence type="ECO:0000256" key="7">
    <source>
        <dbReference type="ARBA" id="ARBA00023136"/>
    </source>
</evidence>
<comment type="function">
    <text evidence="9">Acts as a magnesium transporter.</text>
</comment>
<keyword evidence="9" id="KW-0479">Metal-binding</keyword>
<dbReference type="OrthoDB" id="9790355at2"/>
<keyword evidence="5 9" id="KW-0460">Magnesium</keyword>
<evidence type="ECO:0000256" key="5">
    <source>
        <dbReference type="ARBA" id="ARBA00022842"/>
    </source>
</evidence>
<evidence type="ECO:0000256" key="6">
    <source>
        <dbReference type="ARBA" id="ARBA00022989"/>
    </source>
</evidence>
<accession>Q1MRG1</accession>
<keyword evidence="12" id="KW-1185">Reference proteome</keyword>
<dbReference type="SMART" id="SM00924">
    <property type="entry name" value="MgtE_N"/>
    <property type="match status" value="1"/>
</dbReference>
<dbReference type="STRING" id="363253.LI0359"/>
<dbReference type="InterPro" id="IPR006669">
    <property type="entry name" value="MgtE_transporter"/>
</dbReference>
<proteinExistence type="inferred from homology"/>
<dbReference type="SUPFAM" id="SSF54631">
    <property type="entry name" value="CBS-domain pair"/>
    <property type="match status" value="1"/>
</dbReference>
<keyword evidence="8" id="KW-0129">CBS domain</keyword>
<dbReference type="Pfam" id="PF00571">
    <property type="entry name" value="CBS"/>
    <property type="match status" value="2"/>
</dbReference>
<dbReference type="InterPro" id="IPR006667">
    <property type="entry name" value="SLC41_membr_dom"/>
</dbReference>
<dbReference type="InterPro" id="IPR038076">
    <property type="entry name" value="MgtE_N_sf"/>
</dbReference>
<dbReference type="AlphaFoldDB" id="Q1MRG1"/>
<dbReference type="GO" id="GO:0005886">
    <property type="term" value="C:plasma membrane"/>
    <property type="evidence" value="ECO:0007669"/>
    <property type="project" value="UniProtKB-SubCell"/>
</dbReference>
<dbReference type="PANTHER" id="PTHR43773">
    <property type="entry name" value="MAGNESIUM TRANSPORTER MGTE"/>
    <property type="match status" value="1"/>
</dbReference>
<comment type="subcellular location">
    <subcellularLocation>
        <location evidence="9">Cell membrane</location>
        <topology evidence="9">Multi-pass membrane protein</topology>
    </subcellularLocation>
    <subcellularLocation>
        <location evidence="1">Membrane</location>
        <topology evidence="1">Multi-pass membrane protein</topology>
    </subcellularLocation>
</comment>
<evidence type="ECO:0000256" key="8">
    <source>
        <dbReference type="PROSITE-ProRule" id="PRU00703"/>
    </source>
</evidence>
<dbReference type="SUPFAM" id="SSF158791">
    <property type="entry name" value="MgtE N-terminal domain-like"/>
    <property type="match status" value="1"/>
</dbReference>
<reference evidence="11 12" key="1">
    <citation type="submission" date="2005-11" db="EMBL/GenBank/DDBJ databases">
        <title>The complete genome sequence of Lawsonia intracellularis: the causative agent of proliferative enteropathy.</title>
        <authorList>
            <person name="Kaur K."/>
            <person name="Zhang Q."/>
            <person name="Beckler D."/>
            <person name="Munir S."/>
            <person name="Li L."/>
            <person name="Kinsley K."/>
            <person name="Herron L."/>
            <person name="Peterson A."/>
            <person name="May B."/>
            <person name="Singh S."/>
            <person name="Gebhart C."/>
            <person name="Kapur V."/>
        </authorList>
    </citation>
    <scope>NUCLEOTIDE SEQUENCE [LARGE SCALE GENOMIC DNA]</scope>
    <source>
        <strain evidence="11 12">PHE/MN1-00</strain>
    </source>
</reference>
<dbReference type="InterPro" id="IPR036739">
    <property type="entry name" value="SLC41_membr_dom_sf"/>
</dbReference>
<dbReference type="SMART" id="SM00116">
    <property type="entry name" value="CBS"/>
    <property type="match status" value="2"/>
</dbReference>
<dbReference type="Gene3D" id="3.10.580.10">
    <property type="entry name" value="CBS-domain"/>
    <property type="match status" value="1"/>
</dbReference>
<feature type="domain" description="CBS" evidence="10">
    <location>
        <begin position="147"/>
        <end position="211"/>
    </location>
</feature>
<dbReference type="InterPro" id="IPR046342">
    <property type="entry name" value="CBS_dom_sf"/>
</dbReference>